<protein>
    <submittedName>
        <fullName evidence="1">Uncharacterized protein</fullName>
    </submittedName>
</protein>
<evidence type="ECO:0000313" key="1">
    <source>
        <dbReference type="EMBL" id="RDW68764.1"/>
    </source>
</evidence>
<dbReference type="AlphaFoldDB" id="A0A3D8R4L9"/>
<sequence length="149" mass="17418">MSAGGPNDYTLWIGIANHNPDLELQRYIVILHKNNEQVCQCFSTSYVYKGRAKIGMWKHAIRSFDPRAADHAHCDKLYNKQFVCHVPAQEFERLTYYFDIMPPRESQFFVFRWLYLCVDHGLIRGDDVDRVKPVGQFGEGSTRWIDATK</sequence>
<dbReference type="OrthoDB" id="4440876at2759"/>
<comment type="caution">
    <text evidence="1">The sequence shown here is derived from an EMBL/GenBank/DDBJ whole genome shotgun (WGS) entry which is preliminary data.</text>
</comment>
<keyword evidence="2" id="KW-1185">Reference proteome</keyword>
<name>A0A3D8R4L9_9EURO</name>
<dbReference type="RefSeq" id="XP_026600553.1">
    <property type="nucleotide sequence ID" value="XM_026750540.1"/>
</dbReference>
<dbReference type="EMBL" id="PVWQ01000011">
    <property type="protein sequence ID" value="RDW68764.1"/>
    <property type="molecule type" value="Genomic_DNA"/>
</dbReference>
<proteinExistence type="predicted"/>
<accession>A0A3D8R4L9</accession>
<organism evidence="1 2">
    <name type="scientific">Aspergillus mulundensis</name>
    <dbReference type="NCBI Taxonomy" id="1810919"/>
    <lineage>
        <taxon>Eukaryota</taxon>
        <taxon>Fungi</taxon>
        <taxon>Dikarya</taxon>
        <taxon>Ascomycota</taxon>
        <taxon>Pezizomycotina</taxon>
        <taxon>Eurotiomycetes</taxon>
        <taxon>Eurotiomycetidae</taxon>
        <taxon>Eurotiales</taxon>
        <taxon>Aspergillaceae</taxon>
        <taxon>Aspergillus</taxon>
        <taxon>Aspergillus subgen. Nidulantes</taxon>
    </lineage>
</organism>
<evidence type="ECO:0000313" key="2">
    <source>
        <dbReference type="Proteomes" id="UP000256690"/>
    </source>
</evidence>
<dbReference type="GeneID" id="38118894"/>
<reference evidence="1 2" key="1">
    <citation type="journal article" date="2018" name="IMA Fungus">
        <title>IMA Genome-F 9: Draft genome sequence of Annulohypoxylon stygium, Aspergillus mulundensis, Berkeleyomyces basicola (syn. Thielaviopsis basicola), Ceratocystis smalleyi, two Cercospora beticola strains, Coleophoma cylindrospora, Fusarium fracticaudum, Phialophora cf. hyalina, and Morchella septimelata.</title>
        <authorList>
            <person name="Wingfield B.D."/>
            <person name="Bills G.F."/>
            <person name="Dong Y."/>
            <person name="Huang W."/>
            <person name="Nel W.J."/>
            <person name="Swalarsk-Parry B.S."/>
            <person name="Vaghefi N."/>
            <person name="Wilken P.M."/>
            <person name="An Z."/>
            <person name="de Beer Z.W."/>
            <person name="De Vos L."/>
            <person name="Chen L."/>
            <person name="Duong T.A."/>
            <person name="Gao Y."/>
            <person name="Hammerbacher A."/>
            <person name="Kikkert J.R."/>
            <person name="Li Y."/>
            <person name="Li H."/>
            <person name="Li K."/>
            <person name="Li Q."/>
            <person name="Liu X."/>
            <person name="Ma X."/>
            <person name="Naidoo K."/>
            <person name="Pethybridge S.J."/>
            <person name="Sun J."/>
            <person name="Steenkamp E.T."/>
            <person name="van der Nest M.A."/>
            <person name="van Wyk S."/>
            <person name="Wingfield M.J."/>
            <person name="Xiong C."/>
            <person name="Yue Q."/>
            <person name="Zhang X."/>
        </authorList>
    </citation>
    <scope>NUCLEOTIDE SEQUENCE [LARGE SCALE GENOMIC DNA]</scope>
    <source>
        <strain evidence="1 2">DSM 5745</strain>
    </source>
</reference>
<gene>
    <name evidence="1" type="ORF">DSM5745_08524</name>
</gene>
<dbReference type="Proteomes" id="UP000256690">
    <property type="component" value="Unassembled WGS sequence"/>
</dbReference>